<evidence type="ECO:0000256" key="1">
    <source>
        <dbReference type="ARBA" id="ARBA00006432"/>
    </source>
</evidence>
<dbReference type="SUPFAM" id="SSF56801">
    <property type="entry name" value="Acetyl-CoA synthetase-like"/>
    <property type="match status" value="1"/>
</dbReference>
<feature type="domain" description="AMP-dependent synthetase/ligase" evidence="4">
    <location>
        <begin position="60"/>
        <end position="412"/>
    </location>
</feature>
<dbReference type="Gene3D" id="3.40.50.12780">
    <property type="entry name" value="N-terminal domain of ligase-like"/>
    <property type="match status" value="1"/>
</dbReference>
<dbReference type="EMBL" id="JACJIA010000004">
    <property type="protein sequence ID" value="MBA8952116.1"/>
    <property type="molecule type" value="Genomic_DNA"/>
</dbReference>
<dbReference type="Pfam" id="PF00501">
    <property type="entry name" value="AMP-binding"/>
    <property type="match status" value="1"/>
</dbReference>
<dbReference type="RefSeq" id="WP_182844389.1">
    <property type="nucleotide sequence ID" value="NZ_BAAALP010000046.1"/>
</dbReference>
<dbReference type="InterPro" id="IPR000873">
    <property type="entry name" value="AMP-dep_synth/lig_dom"/>
</dbReference>
<protein>
    <submittedName>
        <fullName evidence="6">Acyl-CoA synthetase (AMP-forming)/AMP-acid ligase II</fullName>
    </submittedName>
</protein>
<name>A0A7W3LPT6_ACTNM</name>
<keyword evidence="7" id="KW-1185">Reference proteome</keyword>
<evidence type="ECO:0000313" key="7">
    <source>
        <dbReference type="Proteomes" id="UP000572680"/>
    </source>
</evidence>
<evidence type="ECO:0000259" key="5">
    <source>
        <dbReference type="Pfam" id="PF13193"/>
    </source>
</evidence>
<organism evidence="6 7">
    <name type="scientific">Actinomadura namibiensis</name>
    <dbReference type="NCBI Taxonomy" id="182080"/>
    <lineage>
        <taxon>Bacteria</taxon>
        <taxon>Bacillati</taxon>
        <taxon>Actinomycetota</taxon>
        <taxon>Actinomycetes</taxon>
        <taxon>Streptosporangiales</taxon>
        <taxon>Thermomonosporaceae</taxon>
        <taxon>Actinomadura</taxon>
    </lineage>
</organism>
<dbReference type="GO" id="GO:0031956">
    <property type="term" value="F:medium-chain fatty acid-CoA ligase activity"/>
    <property type="evidence" value="ECO:0007669"/>
    <property type="project" value="TreeGrafter"/>
</dbReference>
<evidence type="ECO:0000313" key="6">
    <source>
        <dbReference type="EMBL" id="MBA8952116.1"/>
    </source>
</evidence>
<evidence type="ECO:0000256" key="3">
    <source>
        <dbReference type="SAM" id="MobiDB-lite"/>
    </source>
</evidence>
<dbReference type="InterPro" id="IPR045851">
    <property type="entry name" value="AMP-bd_C_sf"/>
</dbReference>
<comment type="similarity">
    <text evidence="1">Belongs to the ATP-dependent AMP-binding enzyme family.</text>
</comment>
<keyword evidence="2 6" id="KW-0436">Ligase</keyword>
<reference evidence="6 7" key="1">
    <citation type="submission" date="2020-08" db="EMBL/GenBank/DDBJ databases">
        <title>Genomic Encyclopedia of Type Strains, Phase IV (KMG-IV): sequencing the most valuable type-strain genomes for metagenomic binning, comparative biology and taxonomic classification.</title>
        <authorList>
            <person name="Goeker M."/>
        </authorList>
    </citation>
    <scope>NUCLEOTIDE SEQUENCE [LARGE SCALE GENOMIC DNA]</scope>
    <source>
        <strain evidence="6 7">DSM 44197</strain>
    </source>
</reference>
<proteinExistence type="inferred from homology"/>
<comment type="caution">
    <text evidence="6">The sequence shown here is derived from an EMBL/GenBank/DDBJ whole genome shotgun (WGS) entry which is preliminary data.</text>
</comment>
<dbReference type="PANTHER" id="PTHR43201:SF5">
    <property type="entry name" value="MEDIUM-CHAIN ACYL-COA LIGASE ACSF2, MITOCHONDRIAL"/>
    <property type="match status" value="1"/>
</dbReference>
<evidence type="ECO:0000256" key="2">
    <source>
        <dbReference type="ARBA" id="ARBA00022598"/>
    </source>
</evidence>
<gene>
    <name evidence="6" type="ORF">HNR61_003756</name>
</gene>
<feature type="region of interest" description="Disordered" evidence="3">
    <location>
        <begin position="205"/>
        <end position="229"/>
    </location>
</feature>
<dbReference type="InterPro" id="IPR042099">
    <property type="entry name" value="ANL_N_sf"/>
</dbReference>
<sequence length="548" mass="58592">MAHARPVYRPGPRRRAGHARDLASLLLRSGLVLAGPPRRIPAHLGELRRWGTTLAGTVAAAAARDPDRTALVDDAGALTFAELDDRAARLAAGLPLTGPRPRVAVLCRNHRGMAETLVACSKRGVEVVLLNTGFGGERTRAVLGEMRPGLLVADAEFAPVLAEVPVALRRAVVWADRPPAPGAPTLEQIVRAVPRARLDPPPVLSRTVMLSSGTTGRPKGARRPARPGIRPLASMTSRLPLRTRHTAVIEAPLFHTWGYAALQMAWALRCPVVLHRRFDPERTLRAVAAAREAAVFAVPVMARRLLDLPAEVRAAHDASGLRIMALSGGPLPGDLATRFMDAFGDVLYNVYGSTEASWVSIATPRDLRRDPRTAGRPPRNTTLAILDGAGRPVGRSTIGHIHAANEMIFEGYTGGDPVEVRDGLLATGDLGHVDHRGLLFVDGRRDGMIVSGGENVVPRDVEDAILRLPGVHEVAVVGVPDPAWGQRPAAFVVPRPGADLDADTVRAHVQAALARHAVPRDVHFLAELPRNAVGKVVPRLLTARADGR</sequence>
<dbReference type="Proteomes" id="UP000572680">
    <property type="component" value="Unassembled WGS sequence"/>
</dbReference>
<dbReference type="InterPro" id="IPR020845">
    <property type="entry name" value="AMP-binding_CS"/>
</dbReference>
<dbReference type="PANTHER" id="PTHR43201">
    <property type="entry name" value="ACYL-COA SYNTHETASE"/>
    <property type="match status" value="1"/>
</dbReference>
<accession>A0A7W3LPT6</accession>
<dbReference type="GO" id="GO:0006631">
    <property type="term" value="P:fatty acid metabolic process"/>
    <property type="evidence" value="ECO:0007669"/>
    <property type="project" value="TreeGrafter"/>
</dbReference>
<dbReference type="Pfam" id="PF13193">
    <property type="entry name" value="AMP-binding_C"/>
    <property type="match status" value="1"/>
</dbReference>
<dbReference type="Gene3D" id="3.30.300.30">
    <property type="match status" value="1"/>
</dbReference>
<feature type="domain" description="AMP-binding enzyme C-terminal" evidence="5">
    <location>
        <begin position="461"/>
        <end position="535"/>
    </location>
</feature>
<dbReference type="PROSITE" id="PS00455">
    <property type="entry name" value="AMP_BINDING"/>
    <property type="match status" value="1"/>
</dbReference>
<dbReference type="CDD" id="cd04433">
    <property type="entry name" value="AFD_class_I"/>
    <property type="match status" value="1"/>
</dbReference>
<evidence type="ECO:0000259" key="4">
    <source>
        <dbReference type="Pfam" id="PF00501"/>
    </source>
</evidence>
<dbReference type="AlphaFoldDB" id="A0A7W3LPT6"/>
<dbReference type="InterPro" id="IPR025110">
    <property type="entry name" value="AMP-bd_C"/>
</dbReference>